<gene>
    <name evidence="1" type="ORF">SPARVUS_LOCUS3740536</name>
</gene>
<dbReference type="EMBL" id="CATNWA010006114">
    <property type="protein sequence ID" value="CAI9551405.1"/>
    <property type="molecule type" value="Genomic_DNA"/>
</dbReference>
<organism evidence="1 2">
    <name type="scientific">Staurois parvus</name>
    <dbReference type="NCBI Taxonomy" id="386267"/>
    <lineage>
        <taxon>Eukaryota</taxon>
        <taxon>Metazoa</taxon>
        <taxon>Chordata</taxon>
        <taxon>Craniata</taxon>
        <taxon>Vertebrata</taxon>
        <taxon>Euteleostomi</taxon>
        <taxon>Amphibia</taxon>
        <taxon>Batrachia</taxon>
        <taxon>Anura</taxon>
        <taxon>Neobatrachia</taxon>
        <taxon>Ranoidea</taxon>
        <taxon>Ranidae</taxon>
        <taxon>Staurois</taxon>
    </lineage>
</organism>
<evidence type="ECO:0000313" key="1">
    <source>
        <dbReference type="EMBL" id="CAI9551405.1"/>
    </source>
</evidence>
<name>A0ABN9BUL4_9NEOB</name>
<feature type="non-terminal residue" evidence="1">
    <location>
        <position position="44"/>
    </location>
</feature>
<reference evidence="1" key="1">
    <citation type="submission" date="2023-05" db="EMBL/GenBank/DDBJ databases">
        <authorList>
            <person name="Stuckert A."/>
        </authorList>
    </citation>
    <scope>NUCLEOTIDE SEQUENCE</scope>
</reference>
<accession>A0ABN9BUL4</accession>
<proteinExistence type="predicted"/>
<protein>
    <submittedName>
        <fullName evidence="1">Uncharacterized protein</fullName>
    </submittedName>
</protein>
<evidence type="ECO:0000313" key="2">
    <source>
        <dbReference type="Proteomes" id="UP001162483"/>
    </source>
</evidence>
<sequence>MGPFTNHSTSCACAAGTRLSSLKLSQLGAHTKDASARERRQPVK</sequence>
<dbReference type="Proteomes" id="UP001162483">
    <property type="component" value="Unassembled WGS sequence"/>
</dbReference>
<keyword evidence="2" id="KW-1185">Reference proteome</keyword>
<comment type="caution">
    <text evidence="1">The sequence shown here is derived from an EMBL/GenBank/DDBJ whole genome shotgun (WGS) entry which is preliminary data.</text>
</comment>